<gene>
    <name evidence="9" type="ordered locus">Tter_2115</name>
</gene>
<accession>D1CGZ6</accession>
<keyword evidence="7" id="KW-0456">Lyase</keyword>
<reference evidence="10" key="1">
    <citation type="journal article" date="2010" name="Stand. Genomic Sci.">
        <title>Complete genome sequence of 'Thermobaculum terrenum' type strain (YNP1).</title>
        <authorList>
            <person name="Kiss H."/>
            <person name="Cleland D."/>
            <person name="Lapidus A."/>
            <person name="Lucas S."/>
            <person name="Glavina Del Rio T."/>
            <person name="Nolan M."/>
            <person name="Tice H."/>
            <person name="Han C."/>
            <person name="Goodwin L."/>
            <person name="Pitluck S."/>
            <person name="Liolios K."/>
            <person name="Ivanova N."/>
            <person name="Mavromatis K."/>
            <person name="Ovchinnikova G."/>
            <person name="Pati A."/>
            <person name="Chen A."/>
            <person name="Palaniappan K."/>
            <person name="Land M."/>
            <person name="Hauser L."/>
            <person name="Chang Y."/>
            <person name="Jeffries C."/>
            <person name="Lu M."/>
            <person name="Brettin T."/>
            <person name="Detter J."/>
            <person name="Goker M."/>
            <person name="Tindall B."/>
            <person name="Beck B."/>
            <person name="McDermott T."/>
            <person name="Woyke T."/>
            <person name="Bristow J."/>
            <person name="Eisen J."/>
            <person name="Markowitz V."/>
            <person name="Hugenholtz P."/>
            <person name="Kyrpides N."/>
            <person name="Klenk H."/>
            <person name="Cheng J."/>
        </authorList>
    </citation>
    <scope>NUCLEOTIDE SEQUENCE [LARGE SCALE GENOMIC DNA]</scope>
    <source>
        <strain evidence="10">ATCC BAA-798 / YNP1</strain>
    </source>
</reference>
<dbReference type="STRING" id="525904.Tter_2115"/>
<evidence type="ECO:0000256" key="1">
    <source>
        <dbReference type="ARBA" id="ARBA00008136"/>
    </source>
</evidence>
<keyword evidence="10" id="KW-1185">Reference proteome</keyword>
<evidence type="ECO:0000256" key="8">
    <source>
        <dbReference type="RuleBase" id="RU364100"/>
    </source>
</evidence>
<keyword evidence="4 8" id="KW-0378">Hydrolase</keyword>
<evidence type="ECO:0000256" key="7">
    <source>
        <dbReference type="ARBA" id="ARBA00023239"/>
    </source>
</evidence>
<dbReference type="Gene3D" id="3.90.1680.10">
    <property type="entry name" value="SOS response associated peptidase-like"/>
    <property type="match status" value="1"/>
</dbReference>
<keyword evidence="6" id="KW-0238">DNA-binding</keyword>
<dbReference type="PANTHER" id="PTHR13604:SF0">
    <property type="entry name" value="ABASIC SITE PROCESSING PROTEIN HMCES"/>
    <property type="match status" value="1"/>
</dbReference>
<evidence type="ECO:0000256" key="6">
    <source>
        <dbReference type="ARBA" id="ARBA00023125"/>
    </source>
</evidence>
<dbReference type="RefSeq" id="WP_012876048.1">
    <property type="nucleotide sequence ID" value="NC_013526.1"/>
</dbReference>
<dbReference type="Pfam" id="PF02586">
    <property type="entry name" value="SRAP"/>
    <property type="match status" value="1"/>
</dbReference>
<protein>
    <recommendedName>
        <fullName evidence="8">Abasic site processing protein</fullName>
        <ecNumber evidence="8">3.4.-.-</ecNumber>
    </recommendedName>
</protein>
<dbReference type="OrthoDB" id="6192129at2"/>
<dbReference type="GO" id="GO:0106300">
    <property type="term" value="P:protein-DNA covalent cross-linking repair"/>
    <property type="evidence" value="ECO:0007669"/>
    <property type="project" value="InterPro"/>
</dbReference>
<dbReference type="KEGG" id="ttr:Tter_2115"/>
<evidence type="ECO:0000313" key="9">
    <source>
        <dbReference type="EMBL" id="ACZ43017.1"/>
    </source>
</evidence>
<name>D1CGZ6_THET1</name>
<evidence type="ECO:0000313" key="10">
    <source>
        <dbReference type="Proteomes" id="UP000000323"/>
    </source>
</evidence>
<dbReference type="AlphaFoldDB" id="D1CGZ6"/>
<dbReference type="GO" id="GO:0016829">
    <property type="term" value="F:lyase activity"/>
    <property type="evidence" value="ECO:0007669"/>
    <property type="project" value="UniProtKB-KW"/>
</dbReference>
<evidence type="ECO:0000256" key="3">
    <source>
        <dbReference type="ARBA" id="ARBA00022763"/>
    </source>
</evidence>
<sequence>MCGRFGLEADPEQLAHRFGATQSEIPWAPRYNIAPSQEVPVVTPEKELALVRWGYSPQWMQEQSPSRQIINAKAETLFTSKTFRDAAVHDRVIVPCSYYFEWDRTKRPYLFRLRQAEIFGLAGVRLEQDGESRVVIVTTEPNRVAARVHARMPAVLRPEDEELWLSADETDPHRLGRLLLPVPDDWLEYYPVSRHVNNPSNDSPDIPQPAHQE</sequence>
<dbReference type="EC" id="3.4.-.-" evidence="8"/>
<dbReference type="GO" id="GO:0003697">
    <property type="term" value="F:single-stranded DNA binding"/>
    <property type="evidence" value="ECO:0007669"/>
    <property type="project" value="InterPro"/>
</dbReference>
<dbReference type="Proteomes" id="UP000000323">
    <property type="component" value="Chromosome 2"/>
</dbReference>
<keyword evidence="5" id="KW-0190">Covalent protein-DNA linkage</keyword>
<dbReference type="InterPro" id="IPR003738">
    <property type="entry name" value="SRAP"/>
</dbReference>
<dbReference type="SUPFAM" id="SSF143081">
    <property type="entry name" value="BB1717-like"/>
    <property type="match status" value="1"/>
</dbReference>
<evidence type="ECO:0000256" key="2">
    <source>
        <dbReference type="ARBA" id="ARBA00022670"/>
    </source>
</evidence>
<proteinExistence type="inferred from homology"/>
<organism evidence="9 10">
    <name type="scientific">Thermobaculum terrenum (strain ATCC BAA-798 / CCMEE 7001 / YNP1)</name>
    <dbReference type="NCBI Taxonomy" id="525904"/>
    <lineage>
        <taxon>Bacteria</taxon>
        <taxon>Bacillati</taxon>
        <taxon>Chloroflexota</taxon>
        <taxon>Chloroflexia</taxon>
        <taxon>Candidatus Thermobaculales</taxon>
        <taxon>Candidatus Thermobaculaceae</taxon>
        <taxon>Thermobaculum</taxon>
    </lineage>
</organism>
<evidence type="ECO:0000256" key="4">
    <source>
        <dbReference type="ARBA" id="ARBA00022801"/>
    </source>
</evidence>
<dbReference type="HOGENOM" id="CLU_035990_6_4_0"/>
<dbReference type="EMBL" id="CP001826">
    <property type="protein sequence ID" value="ACZ43017.1"/>
    <property type="molecule type" value="Genomic_DNA"/>
</dbReference>
<keyword evidence="3" id="KW-0227">DNA damage</keyword>
<dbReference type="GO" id="GO:0006508">
    <property type="term" value="P:proteolysis"/>
    <property type="evidence" value="ECO:0007669"/>
    <property type="project" value="UniProtKB-KW"/>
</dbReference>
<dbReference type="InterPro" id="IPR036590">
    <property type="entry name" value="SRAP-like"/>
</dbReference>
<dbReference type="eggNOG" id="COG2135">
    <property type="taxonomic scope" value="Bacteria"/>
</dbReference>
<dbReference type="GO" id="GO:0008233">
    <property type="term" value="F:peptidase activity"/>
    <property type="evidence" value="ECO:0007669"/>
    <property type="project" value="UniProtKB-KW"/>
</dbReference>
<dbReference type="PANTHER" id="PTHR13604">
    <property type="entry name" value="DC12-RELATED"/>
    <property type="match status" value="1"/>
</dbReference>
<evidence type="ECO:0000256" key="5">
    <source>
        <dbReference type="ARBA" id="ARBA00023124"/>
    </source>
</evidence>
<keyword evidence="2 8" id="KW-0645">Protease</keyword>
<comment type="similarity">
    <text evidence="1 8">Belongs to the SOS response-associated peptidase family.</text>
</comment>